<dbReference type="Gene3D" id="3.30.390.150">
    <property type="match status" value="1"/>
</dbReference>
<dbReference type="Pfam" id="PF00385">
    <property type="entry name" value="Chromo"/>
    <property type="match status" value="1"/>
</dbReference>
<evidence type="ECO:0000259" key="4">
    <source>
        <dbReference type="PROSITE" id="PS50013"/>
    </source>
</evidence>
<evidence type="ECO:0000313" key="6">
    <source>
        <dbReference type="EMBL" id="CAJ0966297.1"/>
    </source>
</evidence>
<feature type="transmembrane region" description="Helical" evidence="3">
    <location>
        <begin position="146"/>
        <end position="170"/>
    </location>
</feature>
<comment type="subcellular location">
    <subcellularLocation>
        <location evidence="1">Nucleus</location>
    </subcellularLocation>
</comment>
<keyword evidence="7" id="KW-1185">Reference proteome</keyword>
<protein>
    <recommendedName>
        <fullName evidence="8">Chromo domain-containing protein</fullName>
    </recommendedName>
</protein>
<accession>A0ABN9MHN2</accession>
<dbReference type="InterPro" id="IPR007084">
    <property type="entry name" value="BRICHOS_dom"/>
</dbReference>
<keyword evidence="3" id="KW-1133">Transmembrane helix</keyword>
<dbReference type="PROSITE" id="PS50869">
    <property type="entry name" value="BRICHOS"/>
    <property type="match status" value="1"/>
</dbReference>
<comment type="caution">
    <text evidence="6">The sequence shown here is derived from an EMBL/GenBank/DDBJ whole genome shotgun (WGS) entry which is preliminary data.</text>
</comment>
<keyword evidence="2" id="KW-1015">Disulfide bond</keyword>
<dbReference type="Proteomes" id="UP001176940">
    <property type="component" value="Unassembled WGS sequence"/>
</dbReference>
<organism evidence="6 7">
    <name type="scientific">Ranitomeya imitator</name>
    <name type="common">mimic poison frog</name>
    <dbReference type="NCBI Taxonomy" id="111125"/>
    <lineage>
        <taxon>Eukaryota</taxon>
        <taxon>Metazoa</taxon>
        <taxon>Chordata</taxon>
        <taxon>Craniata</taxon>
        <taxon>Vertebrata</taxon>
        <taxon>Euteleostomi</taxon>
        <taxon>Amphibia</taxon>
        <taxon>Batrachia</taxon>
        <taxon>Anura</taxon>
        <taxon>Neobatrachia</taxon>
        <taxon>Hyloidea</taxon>
        <taxon>Dendrobatidae</taxon>
        <taxon>Dendrobatinae</taxon>
        <taxon>Ranitomeya</taxon>
    </lineage>
</organism>
<sequence length="305" mass="33414">MVPSVEPPAPVLVEGELEYIVEKILDSRVSRRKLQYLVKWKGYAQEDNSWVFASDVHASDLVRAFHAAHPGRPGGSGEGSVTPPQGGGTVVNSVAEFTPVVTSGTAASELPPSGVLLVFCFAGSSETQRVYRRAVSSARPLLMHPMILFALAAAAWHWLLQIVAVLGVFLTQALADDNININNSGNDDGNNNQQVNINNQDKVANINNWNGWNSWDSVCDFARGFAATRLYNKKICVVTRMKPNFPTMEQLSAIAKGEKVPTNDQLVTYTINERPIVQIEEYGKHIESLCKGMPAYTAIEMPKTM</sequence>
<dbReference type="InterPro" id="IPR051772">
    <property type="entry name" value="Gastrokine"/>
</dbReference>
<dbReference type="PANTHER" id="PTHR16483">
    <property type="entry name" value="GASTROKINE 1"/>
    <property type="match status" value="1"/>
</dbReference>
<keyword evidence="3" id="KW-0812">Transmembrane</keyword>
<proteinExistence type="predicted"/>
<dbReference type="InterPro" id="IPR016197">
    <property type="entry name" value="Chromo-like_dom_sf"/>
</dbReference>
<reference evidence="6" key="1">
    <citation type="submission" date="2023-07" db="EMBL/GenBank/DDBJ databases">
        <authorList>
            <person name="Stuckert A."/>
        </authorList>
    </citation>
    <scope>NUCLEOTIDE SEQUENCE</scope>
</reference>
<feature type="domain" description="Chromo" evidence="4">
    <location>
        <begin position="19"/>
        <end position="66"/>
    </location>
</feature>
<dbReference type="CDD" id="cd00024">
    <property type="entry name" value="CD_CSD"/>
    <property type="match status" value="1"/>
</dbReference>
<dbReference type="InterPro" id="IPR000953">
    <property type="entry name" value="Chromo/chromo_shadow_dom"/>
</dbReference>
<evidence type="ECO:0000259" key="5">
    <source>
        <dbReference type="PROSITE" id="PS50869"/>
    </source>
</evidence>
<dbReference type="SMART" id="SM01039">
    <property type="entry name" value="BRICHOS"/>
    <property type="match status" value="1"/>
</dbReference>
<evidence type="ECO:0008006" key="8">
    <source>
        <dbReference type="Google" id="ProtNLM"/>
    </source>
</evidence>
<dbReference type="PROSITE" id="PS50013">
    <property type="entry name" value="CHROMO_2"/>
    <property type="match status" value="1"/>
</dbReference>
<gene>
    <name evidence="6" type="ORF">RIMI_LOCUS21161091</name>
</gene>
<feature type="domain" description="BRICHOS" evidence="5">
    <location>
        <begin position="209"/>
        <end position="298"/>
    </location>
</feature>
<dbReference type="SMART" id="SM00298">
    <property type="entry name" value="CHROMO"/>
    <property type="match status" value="1"/>
</dbReference>
<evidence type="ECO:0000256" key="2">
    <source>
        <dbReference type="ARBA" id="ARBA00023157"/>
    </source>
</evidence>
<dbReference type="InterPro" id="IPR023780">
    <property type="entry name" value="Chromo_domain"/>
</dbReference>
<evidence type="ECO:0000256" key="1">
    <source>
        <dbReference type="ARBA" id="ARBA00004123"/>
    </source>
</evidence>
<dbReference type="EMBL" id="CAUEEQ010073481">
    <property type="protein sequence ID" value="CAJ0966297.1"/>
    <property type="molecule type" value="Genomic_DNA"/>
</dbReference>
<evidence type="ECO:0000313" key="7">
    <source>
        <dbReference type="Proteomes" id="UP001176940"/>
    </source>
</evidence>
<dbReference type="Pfam" id="PF04089">
    <property type="entry name" value="BRICHOS"/>
    <property type="match status" value="1"/>
</dbReference>
<dbReference type="Gene3D" id="2.40.50.40">
    <property type="match status" value="1"/>
</dbReference>
<keyword evidence="3" id="KW-0472">Membrane</keyword>
<dbReference type="SUPFAM" id="SSF54160">
    <property type="entry name" value="Chromo domain-like"/>
    <property type="match status" value="1"/>
</dbReference>
<name>A0ABN9MHN2_9NEOB</name>
<evidence type="ECO:0000256" key="3">
    <source>
        <dbReference type="SAM" id="Phobius"/>
    </source>
</evidence>